<feature type="non-terminal residue" evidence="2">
    <location>
        <position position="93"/>
    </location>
</feature>
<accession>A0A8S2LLL6</accession>
<proteinExistence type="predicted"/>
<dbReference type="EMBL" id="CAJOBA010020061">
    <property type="protein sequence ID" value="CAF3906498.1"/>
    <property type="molecule type" value="Genomic_DNA"/>
</dbReference>
<dbReference type="Proteomes" id="UP000682733">
    <property type="component" value="Unassembled WGS sequence"/>
</dbReference>
<evidence type="ECO:0000313" key="3">
    <source>
        <dbReference type="Proteomes" id="UP000682733"/>
    </source>
</evidence>
<dbReference type="AlphaFoldDB" id="A0A8S2LLL6"/>
<protein>
    <submittedName>
        <fullName evidence="2">Uncharacterized protein</fullName>
    </submittedName>
</protein>
<feature type="region of interest" description="Disordered" evidence="1">
    <location>
        <begin position="1"/>
        <end position="93"/>
    </location>
</feature>
<feature type="compositionally biased region" description="Basic and acidic residues" evidence="1">
    <location>
        <begin position="1"/>
        <end position="10"/>
    </location>
</feature>
<name>A0A8S2LLL6_9BILA</name>
<sequence length="93" mass="10052">MNTSKDDLKEALPFSEPPYTATTAAEKNTKPDIPFYETSTTAPKPSANEGKDVKESVPLAEAPLTTEENKKQETPPDETSTTAPKPSADEVKE</sequence>
<evidence type="ECO:0000256" key="1">
    <source>
        <dbReference type="SAM" id="MobiDB-lite"/>
    </source>
</evidence>
<comment type="caution">
    <text evidence="2">The sequence shown here is derived from an EMBL/GenBank/DDBJ whole genome shotgun (WGS) entry which is preliminary data.</text>
</comment>
<evidence type="ECO:0000313" key="2">
    <source>
        <dbReference type="EMBL" id="CAF3906498.1"/>
    </source>
</evidence>
<organism evidence="2 3">
    <name type="scientific">Didymodactylos carnosus</name>
    <dbReference type="NCBI Taxonomy" id="1234261"/>
    <lineage>
        <taxon>Eukaryota</taxon>
        <taxon>Metazoa</taxon>
        <taxon>Spiralia</taxon>
        <taxon>Gnathifera</taxon>
        <taxon>Rotifera</taxon>
        <taxon>Eurotatoria</taxon>
        <taxon>Bdelloidea</taxon>
        <taxon>Philodinida</taxon>
        <taxon>Philodinidae</taxon>
        <taxon>Didymodactylos</taxon>
    </lineage>
</organism>
<gene>
    <name evidence="2" type="ORF">TMI583_LOCUS20861</name>
</gene>
<reference evidence="2" key="1">
    <citation type="submission" date="2021-02" db="EMBL/GenBank/DDBJ databases">
        <authorList>
            <person name="Nowell W R."/>
        </authorList>
    </citation>
    <scope>NUCLEOTIDE SEQUENCE</scope>
</reference>